<sequence length="438" mass="43942">MITATIPAISSTANKAAGPATQNVGNAGNANSAGNTNSPSNTNNANASFSEVLHNQQTPQQAELAERVRGPADKTDKATSKAKDDTLKPSDDALALLASGLVQPQLTLNLAAHAPAPLPAGAAARAVAADRPGAARSADIDATSLATDGSKPASDSPSPQAITQAIQEQLGAAQTPAKPSDGKPGSLDDRAGNPGANRPKDQIASSQQTDASAGAAGLPVPVGGAAQLVNNPSPNALPSIKSISHASHDTALSATPSAPDSGLSGMSGALGASPAPPAASSLATLQVNTPLQHPQWADDFSQQFVTLTSHQSQSQSQSQSQTAELRLNPPDLGPLHISINLSDNTAHAVFVSPHAAVRSAVENALPQLQQALAQSGIALGQANVSDQRQPAEKFQEAGAQKRRVSTGAIAGVGSTNTGIIARASARASTPNALIDTFI</sequence>
<evidence type="ECO:0000313" key="7">
    <source>
        <dbReference type="Proteomes" id="UP000295525"/>
    </source>
</evidence>
<evidence type="ECO:0000259" key="5">
    <source>
        <dbReference type="Pfam" id="PF02120"/>
    </source>
</evidence>
<dbReference type="InterPro" id="IPR001635">
    <property type="entry name" value="Flag_hook_Flik"/>
</dbReference>
<feature type="domain" description="Flagellar hook-length control protein-like C-terminal" evidence="5">
    <location>
        <begin position="311"/>
        <end position="390"/>
    </location>
</feature>
<dbReference type="RefSeq" id="WP_132582356.1">
    <property type="nucleotide sequence ID" value="NZ_SMAJ01000007.1"/>
</dbReference>
<comment type="caution">
    <text evidence="6">The sequence shown here is derived from an EMBL/GenBank/DDBJ whole genome shotgun (WGS) entry which is preliminary data.</text>
</comment>
<dbReference type="InterPro" id="IPR021136">
    <property type="entry name" value="Flagellar_hook_control-like_C"/>
</dbReference>
<dbReference type="InterPro" id="IPR052563">
    <property type="entry name" value="FliK"/>
</dbReference>
<proteinExistence type="inferred from homology"/>
<dbReference type="PANTHER" id="PTHR37533:SF2">
    <property type="entry name" value="FLAGELLAR HOOK-LENGTH CONTROL PROTEIN"/>
    <property type="match status" value="1"/>
</dbReference>
<feature type="region of interest" description="Disordered" evidence="4">
    <location>
        <begin position="1"/>
        <end position="87"/>
    </location>
</feature>
<dbReference type="CDD" id="cd17470">
    <property type="entry name" value="T3SS_Flik_C"/>
    <property type="match status" value="1"/>
</dbReference>
<dbReference type="GO" id="GO:0009424">
    <property type="term" value="C:bacterial-type flagellum hook"/>
    <property type="evidence" value="ECO:0007669"/>
    <property type="project" value="InterPro"/>
</dbReference>
<dbReference type="PRINTS" id="PR01007">
    <property type="entry name" value="FLGHOOKFLIK"/>
</dbReference>
<dbReference type="Pfam" id="PF02120">
    <property type="entry name" value="Flg_hook"/>
    <property type="match status" value="1"/>
</dbReference>
<feature type="compositionally biased region" description="Low complexity" evidence="4">
    <location>
        <begin position="23"/>
        <end position="50"/>
    </location>
</feature>
<feature type="compositionally biased region" description="Polar residues" evidence="4">
    <location>
        <begin position="153"/>
        <end position="167"/>
    </location>
</feature>
<dbReference type="AlphaFoldDB" id="A0A4R3M1G7"/>
<feature type="region of interest" description="Disordered" evidence="4">
    <location>
        <begin position="307"/>
        <end position="329"/>
    </location>
</feature>
<dbReference type="GO" id="GO:0044780">
    <property type="term" value="P:bacterial-type flagellum assembly"/>
    <property type="evidence" value="ECO:0007669"/>
    <property type="project" value="InterPro"/>
</dbReference>
<dbReference type="OrthoDB" id="8679885at2"/>
<feature type="region of interest" description="Disordered" evidence="4">
    <location>
        <begin position="248"/>
        <end position="278"/>
    </location>
</feature>
<evidence type="ECO:0000256" key="3">
    <source>
        <dbReference type="ARBA" id="ARBA00022795"/>
    </source>
</evidence>
<dbReference type="EMBL" id="SMAJ01000007">
    <property type="protein sequence ID" value="TCT06954.1"/>
    <property type="molecule type" value="Genomic_DNA"/>
</dbReference>
<protein>
    <submittedName>
        <fullName evidence="6">Flagellar hook-length control protein FliK</fullName>
    </submittedName>
</protein>
<keyword evidence="6" id="KW-0282">Flagellum</keyword>
<accession>A0A4R3M1G7</accession>
<feature type="compositionally biased region" description="Low complexity" evidence="4">
    <location>
        <begin position="309"/>
        <end position="321"/>
    </location>
</feature>
<feature type="compositionally biased region" description="Polar residues" evidence="4">
    <location>
        <begin position="248"/>
        <end position="258"/>
    </location>
</feature>
<dbReference type="Gene3D" id="3.30.750.140">
    <property type="match status" value="1"/>
</dbReference>
<keyword evidence="3" id="KW-1005">Bacterial flagellum biogenesis</keyword>
<keyword evidence="6" id="KW-0969">Cilium</keyword>
<evidence type="ECO:0000256" key="4">
    <source>
        <dbReference type="SAM" id="MobiDB-lite"/>
    </source>
</evidence>
<dbReference type="Proteomes" id="UP000295525">
    <property type="component" value="Unassembled WGS sequence"/>
</dbReference>
<feature type="compositionally biased region" description="Basic and acidic residues" evidence="4">
    <location>
        <begin position="64"/>
        <end position="87"/>
    </location>
</feature>
<gene>
    <name evidence="6" type="ORF">EDC26_1079</name>
</gene>
<dbReference type="PANTHER" id="PTHR37533">
    <property type="entry name" value="FLAGELLAR HOOK-LENGTH CONTROL PROTEIN"/>
    <property type="match status" value="1"/>
</dbReference>
<evidence type="ECO:0000313" key="6">
    <source>
        <dbReference type="EMBL" id="TCT06954.1"/>
    </source>
</evidence>
<reference evidence="6 7" key="1">
    <citation type="submission" date="2019-03" db="EMBL/GenBank/DDBJ databases">
        <title>Genomic Encyclopedia of Type Strains, Phase IV (KMG-IV): sequencing the most valuable type-strain genomes for metagenomic binning, comparative biology and taxonomic classification.</title>
        <authorList>
            <person name="Goeker M."/>
        </authorList>
    </citation>
    <scope>NUCLEOTIDE SEQUENCE [LARGE SCALE GENOMIC DNA]</scope>
    <source>
        <strain evidence="6 7">DSM 24591</strain>
    </source>
</reference>
<keyword evidence="7" id="KW-1185">Reference proteome</keyword>
<dbReference type="InterPro" id="IPR038610">
    <property type="entry name" value="FliK-like_C_sf"/>
</dbReference>
<name>A0A4R3M1G7_9BURK</name>
<organism evidence="6 7">
    <name type="scientific">Paralcaligenes ureilyticus</name>
    <dbReference type="NCBI Taxonomy" id="627131"/>
    <lineage>
        <taxon>Bacteria</taxon>
        <taxon>Pseudomonadati</taxon>
        <taxon>Pseudomonadota</taxon>
        <taxon>Betaproteobacteria</taxon>
        <taxon>Burkholderiales</taxon>
        <taxon>Alcaligenaceae</taxon>
        <taxon>Paralcaligenes</taxon>
    </lineage>
</organism>
<comment type="function">
    <text evidence="1">Controls the length of the flagellar hook.</text>
</comment>
<comment type="similarity">
    <text evidence="2">Belongs to the FliK family.</text>
</comment>
<evidence type="ECO:0000256" key="2">
    <source>
        <dbReference type="ARBA" id="ARBA00009149"/>
    </source>
</evidence>
<feature type="region of interest" description="Disordered" evidence="4">
    <location>
        <begin position="135"/>
        <end position="218"/>
    </location>
</feature>
<keyword evidence="6" id="KW-0966">Cell projection</keyword>
<feature type="compositionally biased region" description="Low complexity" evidence="4">
    <location>
        <begin position="261"/>
        <end position="278"/>
    </location>
</feature>
<evidence type="ECO:0000256" key="1">
    <source>
        <dbReference type="ARBA" id="ARBA00003944"/>
    </source>
</evidence>